<evidence type="ECO:0000313" key="3">
    <source>
        <dbReference type="EMBL" id="KAG8235677.1"/>
    </source>
</evidence>
<gene>
    <name evidence="3" type="ORF">J437_LFUL015735</name>
</gene>
<proteinExistence type="predicted"/>
<dbReference type="Proteomes" id="UP000792457">
    <property type="component" value="Unassembled WGS sequence"/>
</dbReference>
<sequence>MGSKRCYSFPNEEEIQNLVENEEEECEVLLDSDSEDEGDLQAKCQSLHSEDESDDGVASDLPSAWVWGDFQENNIPEKNPFSGKCGPSVDIANVLESFTNIFDRDLIEKIVLETNRYACNYLQSNTLFSRSRLNYWKAVDVGEVYVYLGLIMLMGIVRKPTIRSYFSRNPLLETEIFSRMMSQDRFESISKFLHLVDNSQIVNYNGNKKLFKIQPVIDYLKNKFETIYSPKENVVADESLWKGGLPFRQYIPLKSSKLGIKTLELCESETGYLWSFVVYSGADSTFSLTDTPDGLQTSELVIKLVEPLFGKGYCLWMKNYYNSPDLAKF</sequence>
<organism evidence="3 4">
    <name type="scientific">Ladona fulva</name>
    <name type="common">Scarce chaser dragonfly</name>
    <name type="synonym">Libellula fulva</name>
    <dbReference type="NCBI Taxonomy" id="123851"/>
    <lineage>
        <taxon>Eukaryota</taxon>
        <taxon>Metazoa</taxon>
        <taxon>Ecdysozoa</taxon>
        <taxon>Arthropoda</taxon>
        <taxon>Hexapoda</taxon>
        <taxon>Insecta</taxon>
        <taxon>Pterygota</taxon>
        <taxon>Palaeoptera</taxon>
        <taxon>Odonata</taxon>
        <taxon>Epiprocta</taxon>
        <taxon>Anisoptera</taxon>
        <taxon>Libelluloidea</taxon>
        <taxon>Libellulidae</taxon>
        <taxon>Ladona</taxon>
    </lineage>
</organism>
<keyword evidence="4" id="KW-1185">Reference proteome</keyword>
<accession>A0A8K0KJG0</accession>
<protein>
    <recommendedName>
        <fullName evidence="2">PiggyBac transposable element-derived protein domain-containing protein</fullName>
    </recommendedName>
</protein>
<comment type="caution">
    <text evidence="3">The sequence shown here is derived from an EMBL/GenBank/DDBJ whole genome shotgun (WGS) entry which is preliminary data.</text>
</comment>
<evidence type="ECO:0000256" key="1">
    <source>
        <dbReference type="SAM" id="MobiDB-lite"/>
    </source>
</evidence>
<reference evidence="3" key="2">
    <citation type="submission" date="2017-10" db="EMBL/GenBank/DDBJ databases">
        <title>Ladona fulva Genome sequencing and assembly.</title>
        <authorList>
            <person name="Murali S."/>
            <person name="Richards S."/>
            <person name="Bandaranaike D."/>
            <person name="Bellair M."/>
            <person name="Blankenburg K."/>
            <person name="Chao H."/>
            <person name="Dinh H."/>
            <person name="Doddapaneni H."/>
            <person name="Dugan-Rocha S."/>
            <person name="Elkadiri S."/>
            <person name="Gnanaolivu R."/>
            <person name="Hernandez B."/>
            <person name="Skinner E."/>
            <person name="Javaid M."/>
            <person name="Lee S."/>
            <person name="Li M."/>
            <person name="Ming W."/>
            <person name="Munidasa M."/>
            <person name="Muniz J."/>
            <person name="Nguyen L."/>
            <person name="Hughes D."/>
            <person name="Osuji N."/>
            <person name="Pu L.-L."/>
            <person name="Puazo M."/>
            <person name="Qu C."/>
            <person name="Quiroz J."/>
            <person name="Raj R."/>
            <person name="Weissenberger G."/>
            <person name="Xin Y."/>
            <person name="Zou X."/>
            <person name="Han Y."/>
            <person name="Worley K."/>
            <person name="Muzny D."/>
            <person name="Gibbs R."/>
        </authorList>
    </citation>
    <scope>NUCLEOTIDE SEQUENCE</scope>
    <source>
        <strain evidence="3">Sampled in the wild</strain>
    </source>
</reference>
<dbReference type="AlphaFoldDB" id="A0A8K0KJG0"/>
<dbReference type="PANTHER" id="PTHR46599:SF3">
    <property type="entry name" value="PIGGYBAC TRANSPOSABLE ELEMENT-DERIVED PROTEIN 4"/>
    <property type="match status" value="1"/>
</dbReference>
<evidence type="ECO:0000313" key="4">
    <source>
        <dbReference type="Proteomes" id="UP000792457"/>
    </source>
</evidence>
<dbReference type="EMBL" id="KZ308938">
    <property type="protein sequence ID" value="KAG8235677.1"/>
    <property type="molecule type" value="Genomic_DNA"/>
</dbReference>
<dbReference type="InterPro" id="IPR029526">
    <property type="entry name" value="PGBD"/>
</dbReference>
<name>A0A8K0KJG0_LADFU</name>
<feature type="region of interest" description="Disordered" evidence="1">
    <location>
        <begin position="22"/>
        <end position="58"/>
    </location>
</feature>
<feature type="domain" description="PiggyBac transposable element-derived protein" evidence="2">
    <location>
        <begin position="96"/>
        <end position="327"/>
    </location>
</feature>
<dbReference type="Pfam" id="PF13843">
    <property type="entry name" value="DDE_Tnp_1_7"/>
    <property type="match status" value="1"/>
</dbReference>
<dbReference type="OrthoDB" id="75807at2759"/>
<feature type="compositionally biased region" description="Acidic residues" evidence="1">
    <location>
        <begin position="22"/>
        <end position="39"/>
    </location>
</feature>
<dbReference type="PANTHER" id="PTHR46599">
    <property type="entry name" value="PIGGYBAC TRANSPOSABLE ELEMENT-DERIVED PROTEIN 4"/>
    <property type="match status" value="1"/>
</dbReference>
<reference evidence="3" key="1">
    <citation type="submission" date="2013-04" db="EMBL/GenBank/DDBJ databases">
        <authorList>
            <person name="Qu J."/>
            <person name="Murali S.C."/>
            <person name="Bandaranaike D."/>
            <person name="Bellair M."/>
            <person name="Blankenburg K."/>
            <person name="Chao H."/>
            <person name="Dinh H."/>
            <person name="Doddapaneni H."/>
            <person name="Downs B."/>
            <person name="Dugan-Rocha S."/>
            <person name="Elkadiri S."/>
            <person name="Gnanaolivu R.D."/>
            <person name="Hernandez B."/>
            <person name="Javaid M."/>
            <person name="Jayaseelan J.C."/>
            <person name="Lee S."/>
            <person name="Li M."/>
            <person name="Ming W."/>
            <person name="Munidasa M."/>
            <person name="Muniz J."/>
            <person name="Nguyen L."/>
            <person name="Ongeri F."/>
            <person name="Osuji N."/>
            <person name="Pu L.-L."/>
            <person name="Puazo M."/>
            <person name="Qu C."/>
            <person name="Quiroz J."/>
            <person name="Raj R."/>
            <person name="Weissenberger G."/>
            <person name="Xin Y."/>
            <person name="Zou X."/>
            <person name="Han Y."/>
            <person name="Richards S."/>
            <person name="Worley K."/>
            <person name="Muzny D."/>
            <person name="Gibbs R."/>
        </authorList>
    </citation>
    <scope>NUCLEOTIDE SEQUENCE</scope>
    <source>
        <strain evidence="3">Sampled in the wild</strain>
    </source>
</reference>
<evidence type="ECO:0000259" key="2">
    <source>
        <dbReference type="Pfam" id="PF13843"/>
    </source>
</evidence>